<protein>
    <submittedName>
        <fullName evidence="2">Xylose isomerase domain-containing protein TIM barrel</fullName>
    </submittedName>
</protein>
<evidence type="ECO:0000259" key="1">
    <source>
        <dbReference type="Pfam" id="PF01261"/>
    </source>
</evidence>
<name>S7UXF6_DESML</name>
<dbReference type="GO" id="GO:0016853">
    <property type="term" value="F:isomerase activity"/>
    <property type="evidence" value="ECO:0007669"/>
    <property type="project" value="UniProtKB-KW"/>
</dbReference>
<reference evidence="2 3" key="1">
    <citation type="journal article" date="2013" name="Genome Announc.">
        <title>Draft genome sequences for three mercury-methylating, sulfate-reducing bacteria.</title>
        <authorList>
            <person name="Brown S.D."/>
            <person name="Hurt R.A.Jr."/>
            <person name="Gilmour C.C."/>
            <person name="Elias D.A."/>
        </authorList>
    </citation>
    <scope>NUCLEOTIDE SEQUENCE [LARGE SCALE GENOMIC DNA]</scope>
    <source>
        <strain evidence="2 3">DSM 2059</strain>
    </source>
</reference>
<keyword evidence="2" id="KW-0413">Isomerase</keyword>
<accession>S7UXF6</accession>
<dbReference type="PANTHER" id="PTHR12110:SF21">
    <property type="entry name" value="XYLOSE ISOMERASE-LIKE TIM BARREL DOMAIN-CONTAINING PROTEIN"/>
    <property type="match status" value="1"/>
</dbReference>
<dbReference type="eggNOG" id="COG1082">
    <property type="taxonomic scope" value="Bacteria"/>
</dbReference>
<evidence type="ECO:0000313" key="3">
    <source>
        <dbReference type="Proteomes" id="UP000014977"/>
    </source>
</evidence>
<dbReference type="SUPFAM" id="SSF51658">
    <property type="entry name" value="Xylose isomerase-like"/>
    <property type="match status" value="1"/>
</dbReference>
<dbReference type="RefSeq" id="WP_020876971.1">
    <property type="nucleotide sequence ID" value="NZ_ATHJ01000094.1"/>
</dbReference>
<dbReference type="PANTHER" id="PTHR12110">
    <property type="entry name" value="HYDROXYPYRUVATE ISOMERASE"/>
    <property type="match status" value="1"/>
</dbReference>
<dbReference type="Gene3D" id="3.20.20.150">
    <property type="entry name" value="Divalent-metal-dependent TIM barrel enzymes"/>
    <property type="match status" value="1"/>
</dbReference>
<dbReference type="AlphaFoldDB" id="S7UXF6"/>
<evidence type="ECO:0000313" key="2">
    <source>
        <dbReference type="EMBL" id="EPR38899.1"/>
    </source>
</evidence>
<dbReference type="EMBL" id="ATHJ01000094">
    <property type="protein sequence ID" value="EPR38899.1"/>
    <property type="molecule type" value="Genomic_DNA"/>
</dbReference>
<comment type="caution">
    <text evidence="2">The sequence shown here is derived from an EMBL/GenBank/DDBJ whole genome shotgun (WGS) entry which is preliminary data.</text>
</comment>
<dbReference type="Proteomes" id="UP000014977">
    <property type="component" value="Unassembled WGS sequence"/>
</dbReference>
<organism evidence="2 3">
    <name type="scientific">Desulfococcus multivorans DSM 2059</name>
    <dbReference type="NCBI Taxonomy" id="1121405"/>
    <lineage>
        <taxon>Bacteria</taxon>
        <taxon>Pseudomonadati</taxon>
        <taxon>Thermodesulfobacteriota</taxon>
        <taxon>Desulfobacteria</taxon>
        <taxon>Desulfobacterales</taxon>
        <taxon>Desulfococcaceae</taxon>
        <taxon>Desulfococcus</taxon>
    </lineage>
</organism>
<dbReference type="OrthoDB" id="9801426at2"/>
<gene>
    <name evidence="2" type="ORF">dsmv_0309</name>
</gene>
<dbReference type="InterPro" id="IPR013022">
    <property type="entry name" value="Xyl_isomerase-like_TIM-brl"/>
</dbReference>
<dbReference type="InterPro" id="IPR036237">
    <property type="entry name" value="Xyl_isomerase-like_sf"/>
</dbReference>
<dbReference type="Pfam" id="PF01261">
    <property type="entry name" value="AP_endonuc_2"/>
    <property type="match status" value="1"/>
</dbReference>
<dbReference type="InterPro" id="IPR050312">
    <property type="entry name" value="IolE/XylAMocC-like"/>
</dbReference>
<proteinExistence type="predicted"/>
<dbReference type="STRING" id="897.B2D07_05045"/>
<sequence length="285" mass="31796">MVFAYSSNAFVKYPLVESIEKIARIGFKGIEIMCDKPHLYPPDFNAEDLAAVAAALERCGLKATNLNCFTLFAVGDTYLPSWIEPDESRREIRIRHTLACLKVAERLKCKCISIPPGGPVDGIGEHEAFVLFRKGLERVIPQAEALDIHILIEPEPDLLIENTSQFKAFMKEISSPIVGLNFDVGHFYCVGEDPAAAFEELFEWIGHIHIEDIADTRIHRHLVPGRGAISFISVFKAMKRLGYAGDICLELYPYVDMPELAGREGLAYLTPIFQDADLNIDGISN</sequence>
<keyword evidence="3" id="KW-1185">Reference proteome</keyword>
<feature type="domain" description="Xylose isomerase-like TIM barrel" evidence="1">
    <location>
        <begin position="19"/>
        <end position="269"/>
    </location>
</feature>